<reference evidence="3 4" key="1">
    <citation type="submission" date="2018-03" db="EMBL/GenBank/DDBJ databases">
        <title>Genomic Encyclopedia of Archaeal and Bacterial Type Strains, Phase II (KMG-II): from individual species to whole genera.</title>
        <authorList>
            <person name="Goeker M."/>
        </authorList>
    </citation>
    <scope>NUCLEOTIDE SEQUENCE [LARGE SCALE GENOMIC DNA]</scope>
    <source>
        <strain evidence="3 4">DSM 45601</strain>
    </source>
</reference>
<evidence type="ECO:0000256" key="1">
    <source>
        <dbReference type="SAM" id="MobiDB-lite"/>
    </source>
</evidence>
<protein>
    <submittedName>
        <fullName evidence="3">Uncharacterized protein DUF397</fullName>
    </submittedName>
</protein>
<sequence length="76" mass="8292">MSDEKPTPQQLDLSGAEWLRSPDSPPDADAVEIAFVGEFIAMRKANDPTPPLIFTQGEWDAFVLGAKDGEFDIEVA</sequence>
<dbReference type="OrthoDB" id="3296416at2"/>
<dbReference type="Proteomes" id="UP000237846">
    <property type="component" value="Unassembled WGS sequence"/>
</dbReference>
<evidence type="ECO:0000313" key="3">
    <source>
        <dbReference type="EMBL" id="PRY02002.1"/>
    </source>
</evidence>
<evidence type="ECO:0000259" key="2">
    <source>
        <dbReference type="Pfam" id="PF04149"/>
    </source>
</evidence>
<dbReference type="RefSeq" id="WP_106238706.1">
    <property type="nucleotide sequence ID" value="NZ_PVZC01000001.1"/>
</dbReference>
<organism evidence="3 4">
    <name type="scientific">Allonocardiopsis opalescens</name>
    <dbReference type="NCBI Taxonomy" id="1144618"/>
    <lineage>
        <taxon>Bacteria</taxon>
        <taxon>Bacillati</taxon>
        <taxon>Actinomycetota</taxon>
        <taxon>Actinomycetes</taxon>
        <taxon>Streptosporangiales</taxon>
        <taxon>Allonocardiopsis</taxon>
    </lineage>
</organism>
<feature type="domain" description="DUF397" evidence="2">
    <location>
        <begin position="16"/>
        <end position="67"/>
    </location>
</feature>
<gene>
    <name evidence="3" type="ORF">CLV72_101600</name>
</gene>
<keyword evidence="4" id="KW-1185">Reference proteome</keyword>
<dbReference type="AlphaFoldDB" id="A0A2T0QDN3"/>
<dbReference type="Pfam" id="PF04149">
    <property type="entry name" value="DUF397"/>
    <property type="match status" value="1"/>
</dbReference>
<dbReference type="EMBL" id="PVZC01000001">
    <property type="protein sequence ID" value="PRY02002.1"/>
    <property type="molecule type" value="Genomic_DNA"/>
</dbReference>
<name>A0A2T0QDN3_9ACTN</name>
<feature type="region of interest" description="Disordered" evidence="1">
    <location>
        <begin position="1"/>
        <end position="25"/>
    </location>
</feature>
<accession>A0A2T0QDN3</accession>
<comment type="caution">
    <text evidence="3">The sequence shown here is derived from an EMBL/GenBank/DDBJ whole genome shotgun (WGS) entry which is preliminary data.</text>
</comment>
<dbReference type="InterPro" id="IPR007278">
    <property type="entry name" value="DUF397"/>
</dbReference>
<proteinExistence type="predicted"/>
<evidence type="ECO:0000313" key="4">
    <source>
        <dbReference type="Proteomes" id="UP000237846"/>
    </source>
</evidence>